<organism evidence="3 4">
    <name type="scientific">Tenacibaculum vairaonense</name>
    <dbReference type="NCBI Taxonomy" id="3137860"/>
    <lineage>
        <taxon>Bacteria</taxon>
        <taxon>Pseudomonadati</taxon>
        <taxon>Bacteroidota</taxon>
        <taxon>Flavobacteriia</taxon>
        <taxon>Flavobacteriales</taxon>
        <taxon>Flavobacteriaceae</taxon>
        <taxon>Tenacibaculum</taxon>
    </lineage>
</organism>
<dbReference type="Pfam" id="PF13439">
    <property type="entry name" value="Glyco_transf_4"/>
    <property type="match status" value="1"/>
</dbReference>
<proteinExistence type="predicted"/>
<dbReference type="PANTHER" id="PTHR45947:SF3">
    <property type="entry name" value="SULFOQUINOVOSYL TRANSFERASE SQD2"/>
    <property type="match status" value="1"/>
</dbReference>
<keyword evidence="4" id="KW-1185">Reference proteome</keyword>
<dbReference type="EMBL" id="CAXJRC010000009">
    <property type="protein sequence ID" value="CAL2105740.1"/>
    <property type="molecule type" value="Genomic_DNA"/>
</dbReference>
<name>A0ABM9PJC7_9FLAO</name>
<comment type="caution">
    <text evidence="3">The sequence shown here is derived from an EMBL/GenBank/DDBJ whole genome shotgun (WGS) entry which is preliminary data.</text>
</comment>
<evidence type="ECO:0000259" key="2">
    <source>
        <dbReference type="Pfam" id="PF13439"/>
    </source>
</evidence>
<dbReference type="RefSeq" id="WP_348737556.1">
    <property type="nucleotide sequence ID" value="NZ_CAXJRC010000009.1"/>
</dbReference>
<dbReference type="Proteomes" id="UP001497602">
    <property type="component" value="Unassembled WGS sequence"/>
</dbReference>
<dbReference type="InterPro" id="IPR028098">
    <property type="entry name" value="Glyco_trans_4-like_N"/>
</dbReference>
<feature type="domain" description="Glycosyl transferase family 1" evidence="1">
    <location>
        <begin position="190"/>
        <end position="347"/>
    </location>
</feature>
<evidence type="ECO:0000313" key="3">
    <source>
        <dbReference type="EMBL" id="CAL2105740.1"/>
    </source>
</evidence>
<dbReference type="PANTHER" id="PTHR45947">
    <property type="entry name" value="SULFOQUINOVOSYL TRANSFERASE SQD2"/>
    <property type="match status" value="1"/>
</dbReference>
<protein>
    <submittedName>
        <fullName evidence="3">Glycosyltransferase Family 4</fullName>
    </submittedName>
</protein>
<sequence length="373" mass="42845">MIKILHIARPVGGVGVYIQLLSKFLENEKFSNILICNKKEKIIPIKNNLGEDIEKYHVNLKREINPFKDLQCLKEIIRIVKDKKPDVIHCHSAKSGILGRLAGAYLGVPTLYTPHAYSYLSTDSIVKRNIYMLIEKVFKFLPSKTLCCSKSEEYRTIYDLGFDTKKVLLWNNCIEDISHKVSNTFDCKLPKNYICTIGRPSYQKNTELLINTLFEIKKEKKDIHLVILGVGLYSPSLDAVKKLIEQKSLNDNVTLIEWIDREDALDILKKSNLYISTSRYEGLPYAVIEALALGKPCIVTDVDGNKDLVENEFNGFIVKENVQEIAKQTMILIEDENKMKIMGNNSYLLFQEKFSIIQNIELLEKIYTKIKKS</sequence>
<feature type="domain" description="Glycosyltransferase subfamily 4-like N-terminal" evidence="2">
    <location>
        <begin position="11"/>
        <end position="175"/>
    </location>
</feature>
<dbReference type="SUPFAM" id="SSF53756">
    <property type="entry name" value="UDP-Glycosyltransferase/glycogen phosphorylase"/>
    <property type="match status" value="1"/>
</dbReference>
<dbReference type="InterPro" id="IPR001296">
    <property type="entry name" value="Glyco_trans_1"/>
</dbReference>
<gene>
    <name evidence="3" type="ORF">T190115A13A_180069</name>
</gene>
<evidence type="ECO:0000313" key="4">
    <source>
        <dbReference type="Proteomes" id="UP001497602"/>
    </source>
</evidence>
<evidence type="ECO:0000259" key="1">
    <source>
        <dbReference type="Pfam" id="PF00534"/>
    </source>
</evidence>
<dbReference type="InterPro" id="IPR050194">
    <property type="entry name" value="Glycosyltransferase_grp1"/>
</dbReference>
<accession>A0ABM9PJC7</accession>
<reference evidence="3 4" key="1">
    <citation type="submission" date="2024-05" db="EMBL/GenBank/DDBJ databases">
        <authorList>
            <person name="Duchaud E."/>
        </authorList>
    </citation>
    <scope>NUCLEOTIDE SEQUENCE [LARGE SCALE GENOMIC DNA]</scope>
    <source>
        <strain evidence="3">Ena-SAMPLE-TAB-13-05-2024-13:56:06:370-140305</strain>
    </source>
</reference>
<dbReference type="Pfam" id="PF00534">
    <property type="entry name" value="Glycos_transf_1"/>
    <property type="match status" value="1"/>
</dbReference>
<dbReference type="Gene3D" id="3.40.50.2000">
    <property type="entry name" value="Glycogen Phosphorylase B"/>
    <property type="match status" value="2"/>
</dbReference>